<evidence type="ECO:0000313" key="3">
    <source>
        <dbReference type="Proteomes" id="UP000785679"/>
    </source>
</evidence>
<gene>
    <name evidence="2" type="ORF">FGO68_gene16742</name>
</gene>
<dbReference type="OrthoDB" id="406368at2759"/>
<dbReference type="AlphaFoldDB" id="A0A8J8NN02"/>
<name>A0A8J8NN02_HALGN</name>
<organism evidence="2 3">
    <name type="scientific">Halteria grandinella</name>
    <dbReference type="NCBI Taxonomy" id="5974"/>
    <lineage>
        <taxon>Eukaryota</taxon>
        <taxon>Sar</taxon>
        <taxon>Alveolata</taxon>
        <taxon>Ciliophora</taxon>
        <taxon>Intramacronucleata</taxon>
        <taxon>Spirotrichea</taxon>
        <taxon>Stichotrichia</taxon>
        <taxon>Sporadotrichida</taxon>
        <taxon>Halteriidae</taxon>
        <taxon>Halteria</taxon>
    </lineage>
</organism>
<dbReference type="PANTHER" id="PTHR40429:SF1">
    <property type="entry name" value="FLAGELLAR ASSOCIATED PROTEIN"/>
    <property type="match status" value="1"/>
</dbReference>
<feature type="compositionally biased region" description="Basic and acidic residues" evidence="1">
    <location>
        <begin position="224"/>
        <end position="233"/>
    </location>
</feature>
<dbReference type="Proteomes" id="UP000785679">
    <property type="component" value="Unassembled WGS sequence"/>
</dbReference>
<accession>A0A8J8NN02</accession>
<feature type="compositionally biased region" description="Polar residues" evidence="1">
    <location>
        <begin position="234"/>
        <end position="250"/>
    </location>
</feature>
<dbReference type="PANTHER" id="PTHR40429">
    <property type="entry name" value="FLAGELLAR ASSOCIATED PROTEIN"/>
    <property type="match status" value="1"/>
</dbReference>
<evidence type="ECO:0000313" key="2">
    <source>
        <dbReference type="EMBL" id="TNV77111.1"/>
    </source>
</evidence>
<comment type="caution">
    <text evidence="2">The sequence shown here is derived from an EMBL/GenBank/DDBJ whole genome shotgun (WGS) entry which is preliminary data.</text>
</comment>
<proteinExistence type="predicted"/>
<reference evidence="2" key="1">
    <citation type="submission" date="2019-06" db="EMBL/GenBank/DDBJ databases">
        <authorList>
            <person name="Zheng W."/>
        </authorList>
    </citation>
    <scope>NUCLEOTIDE SEQUENCE</scope>
    <source>
        <strain evidence="2">QDHG01</strain>
    </source>
</reference>
<protein>
    <submittedName>
        <fullName evidence="2">Uncharacterized protein</fullName>
    </submittedName>
</protein>
<evidence type="ECO:0000256" key="1">
    <source>
        <dbReference type="SAM" id="MobiDB-lite"/>
    </source>
</evidence>
<keyword evidence="3" id="KW-1185">Reference proteome</keyword>
<sequence length="288" mass="32213">MAEDPSQQKKAKPMTLAQLTQLALQLDSKQAKTSFGKLPLSDEKSQPVFGFTQAKRDESDKLYLGELTKTSNIAKQSPGPVYLYQDTIKYEQKPQWGFGTADRMGKDKPKYDFYENNMFLDDPLQADISRKERCKAPKIGTEPRMQLNTVETTPGPQYLPKERLEVQKAPLYTFGFRRGGGLKNQTATPASVGPGRYVPEASSNPSTKQDFPRWTLPKSGRPAQDFRKPDKNQTYDTRSSIGVQPHSANRSAPCAHFGSAGREHTAKLGTFKDMMQGGTAVKLYHPKF</sequence>
<dbReference type="EMBL" id="RRYP01012440">
    <property type="protein sequence ID" value="TNV77111.1"/>
    <property type="molecule type" value="Genomic_DNA"/>
</dbReference>
<feature type="region of interest" description="Disordered" evidence="1">
    <location>
        <begin position="180"/>
        <end position="257"/>
    </location>
</feature>